<dbReference type="PRINTS" id="PR00080">
    <property type="entry name" value="SDRFAMILY"/>
</dbReference>
<dbReference type="EMBL" id="JACHWY010000001">
    <property type="protein sequence ID" value="MBB3046740.1"/>
    <property type="molecule type" value="Genomic_DNA"/>
</dbReference>
<dbReference type="SUPFAM" id="SSF51735">
    <property type="entry name" value="NAD(P)-binding Rossmann-fold domains"/>
    <property type="match status" value="1"/>
</dbReference>
<evidence type="ECO:0000313" key="2">
    <source>
        <dbReference type="EMBL" id="MBB3046740.1"/>
    </source>
</evidence>
<dbReference type="PANTHER" id="PTHR43943:SF2">
    <property type="entry name" value="DEHYDROGENASE_REDUCTASE 4"/>
    <property type="match status" value="1"/>
</dbReference>
<proteinExistence type="inferred from homology"/>
<comment type="caution">
    <text evidence="2">The sequence shown here is derived from an EMBL/GenBank/DDBJ whole genome shotgun (WGS) entry which is preliminary data.</text>
</comment>
<dbReference type="CDD" id="cd05233">
    <property type="entry name" value="SDR_c"/>
    <property type="match status" value="1"/>
</dbReference>
<dbReference type="PANTHER" id="PTHR43943">
    <property type="entry name" value="DEHYDROGENASE/REDUCTASE (SDR FAMILY) MEMBER 4"/>
    <property type="match status" value="1"/>
</dbReference>
<dbReference type="InterPro" id="IPR002347">
    <property type="entry name" value="SDR_fam"/>
</dbReference>
<dbReference type="RefSeq" id="WP_183409414.1">
    <property type="nucleotide sequence ID" value="NZ_JACHWY010000001.1"/>
</dbReference>
<keyword evidence="3" id="KW-1185">Reference proteome</keyword>
<dbReference type="FunFam" id="3.40.50.720:FF:000084">
    <property type="entry name" value="Short-chain dehydrogenase reductase"/>
    <property type="match status" value="1"/>
</dbReference>
<dbReference type="PRINTS" id="PR00081">
    <property type="entry name" value="GDHRDH"/>
</dbReference>
<accession>A0A7W4W3N8</accession>
<evidence type="ECO:0000256" key="1">
    <source>
        <dbReference type="ARBA" id="ARBA00006484"/>
    </source>
</evidence>
<dbReference type="Proteomes" id="UP000537130">
    <property type="component" value="Unassembled WGS sequence"/>
</dbReference>
<comment type="similarity">
    <text evidence="1">Belongs to the short-chain dehydrogenases/reductases (SDR) family.</text>
</comment>
<dbReference type="NCBIfam" id="NF005559">
    <property type="entry name" value="PRK07231.1"/>
    <property type="match status" value="1"/>
</dbReference>
<organism evidence="2 3">
    <name type="scientific">Litorivivens lipolytica</name>
    <dbReference type="NCBI Taxonomy" id="1524264"/>
    <lineage>
        <taxon>Bacteria</taxon>
        <taxon>Pseudomonadati</taxon>
        <taxon>Pseudomonadota</taxon>
        <taxon>Gammaproteobacteria</taxon>
        <taxon>Litorivivens</taxon>
    </lineage>
</organism>
<dbReference type="Gene3D" id="3.40.50.720">
    <property type="entry name" value="NAD(P)-binding Rossmann-like Domain"/>
    <property type="match status" value="1"/>
</dbReference>
<sequence length="254" mass="26405">MSFSELHGKVAIITGGSRGLGKAMALGLAKVGIKVVVASRKQENCETVCDAIQQAGGEALAVATHTGQTESLDNLITQTLAHFGGIDIVINNAGINPAVGGLTDVEPSLFQKMFDVNLMGPWYLASRAAPHMAKRGGGNVINVVSVSGLKPPAYQGFYASLKAGLNAMTKVMAAEWAGDNIRVNALAPGSYHSDLFDTSASVIPGFEEGAKAACLQKRIAETEEIVGPVLYLLSDMSSYTTGSTLLTDGGFCVL</sequence>
<name>A0A7W4W3N8_9GAMM</name>
<reference evidence="2 3" key="1">
    <citation type="submission" date="2020-08" db="EMBL/GenBank/DDBJ databases">
        <title>Genomic Encyclopedia of Type Strains, Phase III (KMG-III): the genomes of soil and plant-associated and newly described type strains.</title>
        <authorList>
            <person name="Whitman W."/>
        </authorList>
    </citation>
    <scope>NUCLEOTIDE SEQUENCE [LARGE SCALE GENOMIC DNA]</scope>
    <source>
        <strain evidence="2 3">CECT 8654</strain>
    </source>
</reference>
<dbReference type="AlphaFoldDB" id="A0A7W4W3N8"/>
<dbReference type="InterPro" id="IPR036291">
    <property type="entry name" value="NAD(P)-bd_dom_sf"/>
</dbReference>
<gene>
    <name evidence="2" type="ORF">FHR99_000976</name>
</gene>
<dbReference type="Pfam" id="PF13561">
    <property type="entry name" value="adh_short_C2"/>
    <property type="match status" value="1"/>
</dbReference>
<protein>
    <submittedName>
        <fullName evidence="2">NAD(P)-dependent dehydrogenase (Short-subunit alcohol dehydrogenase family)</fullName>
    </submittedName>
</protein>
<evidence type="ECO:0000313" key="3">
    <source>
        <dbReference type="Proteomes" id="UP000537130"/>
    </source>
</evidence>